<keyword evidence="3" id="KW-1185">Reference proteome</keyword>
<keyword evidence="1" id="KW-0732">Signal</keyword>
<feature type="chain" id="PRO_5045854084" evidence="1">
    <location>
        <begin position="24"/>
        <end position="218"/>
    </location>
</feature>
<sequence>MKRLNWVGTFLLAVTLVSVQAFANQTLATAKLKPHLDEPYSQMMTGHSPSTDQQISTRRNPFTATTYQANSVLAKFKTYVENKVYSISYPLEWFITRSHRELAYITNQKMTTTGEGGFPPDFIKTDVQIISENFQTSFTQHLTFSQEDGDRLVKKENMKIDGKNAVRLWYSGGETETVMTLLPYKDNNTVCIATFYTTNNSNYIPVIEKMHSSFKVLD</sequence>
<protein>
    <submittedName>
        <fullName evidence="2">Uncharacterized protein</fullName>
    </submittedName>
</protein>
<accession>A0ABX1PAW5</accession>
<feature type="signal peptide" evidence="1">
    <location>
        <begin position="1"/>
        <end position="23"/>
    </location>
</feature>
<name>A0ABX1PAW5_9CYAN</name>
<evidence type="ECO:0000313" key="2">
    <source>
        <dbReference type="EMBL" id="NMG21585.1"/>
    </source>
</evidence>
<evidence type="ECO:0000313" key="3">
    <source>
        <dbReference type="Proteomes" id="UP000718564"/>
    </source>
</evidence>
<proteinExistence type="predicted"/>
<gene>
    <name evidence="2" type="ORF">DP116_19880</name>
</gene>
<dbReference type="RefSeq" id="WP_169156814.1">
    <property type="nucleotide sequence ID" value="NZ_CAWPJE010000169.1"/>
</dbReference>
<reference evidence="2 3" key="1">
    <citation type="submission" date="2018-06" db="EMBL/GenBank/DDBJ databases">
        <title>Comparative genomics of Brasilonema spp. strains.</title>
        <authorList>
            <person name="Alvarenga D.O."/>
            <person name="Fiore M.F."/>
            <person name="Varani A.M."/>
        </authorList>
    </citation>
    <scope>NUCLEOTIDE SEQUENCE [LARGE SCALE GENOMIC DNA]</scope>
    <source>
        <strain evidence="2 3">SPC951</strain>
    </source>
</reference>
<comment type="caution">
    <text evidence="2">The sequence shown here is derived from an EMBL/GenBank/DDBJ whole genome shotgun (WGS) entry which is preliminary data.</text>
</comment>
<evidence type="ECO:0000256" key="1">
    <source>
        <dbReference type="SAM" id="SignalP"/>
    </source>
</evidence>
<organism evidence="2 3">
    <name type="scientific">Brasilonema bromeliae SPC951</name>
    <dbReference type="NCBI Taxonomy" id="385972"/>
    <lineage>
        <taxon>Bacteria</taxon>
        <taxon>Bacillati</taxon>
        <taxon>Cyanobacteriota</taxon>
        <taxon>Cyanophyceae</taxon>
        <taxon>Nostocales</taxon>
        <taxon>Scytonemataceae</taxon>
        <taxon>Brasilonema</taxon>
        <taxon>Bromeliae group (in: Brasilonema)</taxon>
    </lineage>
</organism>
<dbReference type="Proteomes" id="UP000718564">
    <property type="component" value="Unassembled WGS sequence"/>
</dbReference>
<dbReference type="EMBL" id="QMEB01000174">
    <property type="protein sequence ID" value="NMG21585.1"/>
    <property type="molecule type" value="Genomic_DNA"/>
</dbReference>